<evidence type="ECO:0000256" key="2">
    <source>
        <dbReference type="ARBA" id="ARBA00023125"/>
    </source>
</evidence>
<evidence type="ECO:0000256" key="4">
    <source>
        <dbReference type="ARBA" id="ARBA00023242"/>
    </source>
</evidence>
<evidence type="ECO:0000256" key="3">
    <source>
        <dbReference type="ARBA" id="ARBA00023163"/>
    </source>
</evidence>
<dbReference type="InterPro" id="IPR053187">
    <property type="entry name" value="Notoamide_regulator"/>
</dbReference>
<reference evidence="6 7" key="1">
    <citation type="submission" date="2020-01" db="EMBL/GenBank/DDBJ databases">
        <title>Draft genome sequence of Aspergillus lentulus IFM 60648.</title>
        <authorList>
            <person name="Takahashi H."/>
            <person name="Yaguchi T."/>
        </authorList>
    </citation>
    <scope>NUCLEOTIDE SEQUENCE [LARGE SCALE GENOMIC DNA]</scope>
    <source>
        <strain evidence="6 7">IFM 60648</strain>
    </source>
</reference>
<dbReference type="CDD" id="cd00067">
    <property type="entry name" value="GAL4"/>
    <property type="match status" value="1"/>
</dbReference>
<dbReference type="InterPro" id="IPR001138">
    <property type="entry name" value="Zn2Cys6_DnaBD"/>
</dbReference>
<dbReference type="PANTHER" id="PTHR47256">
    <property type="entry name" value="ZN(II)2CYS6 TRANSCRIPTION FACTOR (EUROFUNG)-RELATED"/>
    <property type="match status" value="1"/>
</dbReference>
<dbReference type="PROSITE" id="PS50048">
    <property type="entry name" value="ZN2_CY6_FUNGAL_2"/>
    <property type="match status" value="1"/>
</dbReference>
<feature type="domain" description="Zn(2)-C6 fungal-type" evidence="5">
    <location>
        <begin position="39"/>
        <end position="68"/>
    </location>
</feature>
<keyword evidence="2" id="KW-0238">DNA-binding</keyword>
<sequence>MSDPFKVRYLAPASSSDGQTLPAKHTLKSIRSRRNASLSCSACRLRKTKCQGGPPCENCVKYKTECRREEDKDGRRQTSLKRKLIELEKDRDLLVRLLETIRDEEDVKVTQLLNLIRSNVPPDEIRPSLADGRQRSKRRICPDTSQVINEDISSAHDSIEPRSRRNVMAIRSLCNTT</sequence>
<dbReference type="SUPFAM" id="SSF57701">
    <property type="entry name" value="Zn2/Cys6 DNA-binding domain"/>
    <property type="match status" value="1"/>
</dbReference>
<dbReference type="PANTHER" id="PTHR47256:SF4">
    <property type="entry name" value="ZN(II)2CYS6 TRANSCRIPTION FACTOR (EUROFUNG)"/>
    <property type="match status" value="1"/>
</dbReference>
<name>A0ABQ1AWP9_ASPLE</name>
<evidence type="ECO:0000256" key="1">
    <source>
        <dbReference type="ARBA" id="ARBA00023015"/>
    </source>
</evidence>
<keyword evidence="7" id="KW-1185">Reference proteome</keyword>
<gene>
    <name evidence="6" type="ORF">IFM60648_08737</name>
</gene>
<dbReference type="InterPro" id="IPR036864">
    <property type="entry name" value="Zn2-C6_fun-type_DNA-bd_sf"/>
</dbReference>
<keyword evidence="3" id="KW-0804">Transcription</keyword>
<organism evidence="6 7">
    <name type="scientific">Aspergillus lentulus</name>
    <dbReference type="NCBI Taxonomy" id="293939"/>
    <lineage>
        <taxon>Eukaryota</taxon>
        <taxon>Fungi</taxon>
        <taxon>Dikarya</taxon>
        <taxon>Ascomycota</taxon>
        <taxon>Pezizomycotina</taxon>
        <taxon>Eurotiomycetes</taxon>
        <taxon>Eurotiomycetidae</taxon>
        <taxon>Eurotiales</taxon>
        <taxon>Aspergillaceae</taxon>
        <taxon>Aspergillus</taxon>
        <taxon>Aspergillus subgen. Fumigati</taxon>
    </lineage>
</organism>
<proteinExistence type="predicted"/>
<accession>A0ABQ1AWP9</accession>
<dbReference type="SMART" id="SM00066">
    <property type="entry name" value="GAL4"/>
    <property type="match status" value="1"/>
</dbReference>
<comment type="caution">
    <text evidence="6">The sequence shown here is derived from an EMBL/GenBank/DDBJ whole genome shotgun (WGS) entry which is preliminary data.</text>
</comment>
<evidence type="ECO:0000313" key="7">
    <source>
        <dbReference type="Proteomes" id="UP000465220"/>
    </source>
</evidence>
<dbReference type="EMBL" id="BLKI01000070">
    <property type="protein sequence ID" value="GFF89468.1"/>
    <property type="molecule type" value="Genomic_DNA"/>
</dbReference>
<keyword evidence="4" id="KW-0539">Nucleus</keyword>
<keyword evidence="1" id="KW-0805">Transcription regulation</keyword>
<dbReference type="Proteomes" id="UP000465220">
    <property type="component" value="Unassembled WGS sequence"/>
</dbReference>
<evidence type="ECO:0000259" key="5">
    <source>
        <dbReference type="PROSITE" id="PS50048"/>
    </source>
</evidence>
<evidence type="ECO:0000313" key="6">
    <source>
        <dbReference type="EMBL" id="GFF89468.1"/>
    </source>
</evidence>
<dbReference type="Gene3D" id="4.10.240.10">
    <property type="entry name" value="Zn(2)-C6 fungal-type DNA-binding domain"/>
    <property type="match status" value="1"/>
</dbReference>
<protein>
    <submittedName>
        <fullName evidence="6">C6 zinc finger domain protein</fullName>
    </submittedName>
</protein>
<dbReference type="Pfam" id="PF00172">
    <property type="entry name" value="Zn_clus"/>
    <property type="match status" value="1"/>
</dbReference>
<dbReference type="PROSITE" id="PS00463">
    <property type="entry name" value="ZN2_CY6_FUNGAL_1"/>
    <property type="match status" value="1"/>
</dbReference>